<name>A0ABD0SBW8_LOXSC</name>
<dbReference type="Gene3D" id="1.20.80.10">
    <property type="match status" value="1"/>
</dbReference>
<proteinExistence type="predicted"/>
<evidence type="ECO:0000259" key="1">
    <source>
        <dbReference type="PROSITE" id="PS50057"/>
    </source>
</evidence>
<dbReference type="InterPro" id="IPR032425">
    <property type="entry name" value="FERM_f0"/>
</dbReference>
<dbReference type="CDD" id="cd17090">
    <property type="entry name" value="FERM_F1_TLN"/>
    <property type="match status" value="1"/>
</dbReference>
<dbReference type="EMBL" id="JBEDNZ010000027">
    <property type="protein sequence ID" value="KAL0810211.1"/>
    <property type="molecule type" value="Genomic_DNA"/>
</dbReference>
<gene>
    <name evidence="3" type="ORF">ABMA27_010793</name>
    <name evidence="2" type="ORF">ABMA28_010993</name>
</gene>
<dbReference type="SUPFAM" id="SSF54236">
    <property type="entry name" value="Ubiquitin-like"/>
    <property type="match status" value="1"/>
</dbReference>
<evidence type="ECO:0000313" key="4">
    <source>
        <dbReference type="Proteomes" id="UP001549920"/>
    </source>
</evidence>
<feature type="domain" description="FERM" evidence="1">
    <location>
        <begin position="87"/>
        <end position="241"/>
    </location>
</feature>
<dbReference type="Gene3D" id="3.10.20.90">
    <property type="entry name" value="Phosphatidylinositol 3-kinase Catalytic Subunit, Chain A, domain 1"/>
    <property type="match status" value="2"/>
</dbReference>
<dbReference type="Proteomes" id="UP001549920">
    <property type="component" value="Unassembled WGS sequence"/>
</dbReference>
<dbReference type="InterPro" id="IPR035963">
    <property type="entry name" value="FERM_2"/>
</dbReference>
<keyword evidence="4" id="KW-1185">Reference proteome</keyword>
<dbReference type="Pfam" id="PF09379">
    <property type="entry name" value="FERM_N"/>
    <property type="match status" value="1"/>
</dbReference>
<dbReference type="SUPFAM" id="SSF47031">
    <property type="entry name" value="Second domain of FERM"/>
    <property type="match status" value="1"/>
</dbReference>
<reference evidence="4 5" key="1">
    <citation type="submission" date="2024-06" db="EMBL/GenBank/DDBJ databases">
        <title>A chromosome-level genome assembly of beet webworm, Loxostege sticticalis.</title>
        <authorList>
            <person name="Zhang Y."/>
        </authorList>
    </citation>
    <scope>NUCLEOTIDE SEQUENCE [LARGE SCALE GENOMIC DNA]</scope>
    <source>
        <strain evidence="3">AQ026</strain>
        <strain evidence="2">AQ028</strain>
        <tissue evidence="2">Male pupae</tissue>
        <tissue evidence="3">Whole body</tissue>
    </source>
</reference>
<comment type="caution">
    <text evidence="2">The sequence shown here is derived from an EMBL/GenBank/DDBJ whole genome shotgun (WGS) entry which is preliminary data.</text>
</comment>
<dbReference type="InterPro" id="IPR014352">
    <property type="entry name" value="FERM/acyl-CoA-bd_prot_sf"/>
</dbReference>
<evidence type="ECO:0000313" key="2">
    <source>
        <dbReference type="EMBL" id="KAL0810211.1"/>
    </source>
</evidence>
<dbReference type="InterPro" id="IPR000299">
    <property type="entry name" value="FERM_domain"/>
</dbReference>
<dbReference type="PANTHER" id="PTHR19981">
    <property type="entry name" value="TALIN"/>
    <property type="match status" value="1"/>
</dbReference>
<evidence type="ECO:0000313" key="3">
    <source>
        <dbReference type="EMBL" id="KAL0859677.1"/>
    </source>
</evidence>
<organism evidence="2 5">
    <name type="scientific">Loxostege sticticalis</name>
    <name type="common">Beet webworm moth</name>
    <dbReference type="NCBI Taxonomy" id="481309"/>
    <lineage>
        <taxon>Eukaryota</taxon>
        <taxon>Metazoa</taxon>
        <taxon>Ecdysozoa</taxon>
        <taxon>Arthropoda</taxon>
        <taxon>Hexapoda</taxon>
        <taxon>Insecta</taxon>
        <taxon>Pterygota</taxon>
        <taxon>Neoptera</taxon>
        <taxon>Endopterygota</taxon>
        <taxon>Lepidoptera</taxon>
        <taxon>Glossata</taxon>
        <taxon>Ditrysia</taxon>
        <taxon>Pyraloidea</taxon>
        <taxon>Crambidae</taxon>
        <taxon>Pyraustinae</taxon>
        <taxon>Loxostege</taxon>
    </lineage>
</organism>
<dbReference type="Pfam" id="PF16511">
    <property type="entry name" value="FERM_f0"/>
    <property type="match status" value="1"/>
</dbReference>
<dbReference type="PANTHER" id="PTHR19981:SF1">
    <property type="entry name" value="RHEA, ISOFORM B"/>
    <property type="match status" value="1"/>
</dbReference>
<dbReference type="PROSITE" id="PS50057">
    <property type="entry name" value="FERM_3"/>
    <property type="match status" value="1"/>
</dbReference>
<dbReference type="InterPro" id="IPR018979">
    <property type="entry name" value="FERM_N"/>
</dbReference>
<protein>
    <recommendedName>
        <fullName evidence="1">FERM domain-containing protein</fullName>
    </recommendedName>
</protein>
<accession>A0ABD0SBW8</accession>
<dbReference type="Proteomes" id="UP001549921">
    <property type="component" value="Unassembled WGS sequence"/>
</dbReference>
<dbReference type="InterPro" id="IPR029071">
    <property type="entry name" value="Ubiquitin-like_domsf"/>
</dbReference>
<dbReference type="EMBL" id="JBEUOH010000027">
    <property type="protein sequence ID" value="KAL0859677.1"/>
    <property type="molecule type" value="Genomic_DNA"/>
</dbReference>
<evidence type="ECO:0000313" key="5">
    <source>
        <dbReference type="Proteomes" id="UP001549921"/>
    </source>
</evidence>
<dbReference type="AlphaFoldDB" id="A0ABD0SBW8"/>
<sequence length="241" mass="27404">MAPLSLKIVLDEGAVTRTLKFESTTTVADAQAQVKEKILTGDDGKVYGLFLTSADDERSGIWLEGHRQLDYYMLRDGDQLHYLPRMRNLRVRLLDGSVRTLQVDESKTVEELMVDICARIGITNHDEYGLCHDREEPDESKLPAGTGTLTLRRVAQKKERDAKLEQLSKKIKTDDNVEWLEQKSTLRELGAGDAPLLLKRRLFYSDRNVDARDPVQLNLLYVQARDAILEGRHPVTEDQGE</sequence>